<evidence type="ECO:0000256" key="1">
    <source>
        <dbReference type="SAM" id="SignalP"/>
    </source>
</evidence>
<feature type="chain" id="PRO_5018621392" evidence="1">
    <location>
        <begin position="26"/>
        <end position="205"/>
    </location>
</feature>
<protein>
    <submittedName>
        <fullName evidence="2">Uncharacterized protein</fullName>
    </submittedName>
</protein>
<keyword evidence="3" id="KW-1185">Reference proteome</keyword>
<dbReference type="AlphaFoldDB" id="A0A3S0JFP9"/>
<accession>A0A3S0JFP9</accession>
<reference evidence="2 3" key="1">
    <citation type="submission" date="2018-12" db="EMBL/GenBank/DDBJ databases">
        <title>Hymenobacter gummosus sp. nov., isolated from a spring.</title>
        <authorList>
            <person name="Nie L."/>
        </authorList>
    </citation>
    <scope>NUCLEOTIDE SEQUENCE [LARGE SCALE GENOMIC DNA]</scope>
    <source>
        <strain evidence="2 3">KCTC 52166</strain>
    </source>
</reference>
<dbReference type="Proteomes" id="UP000282184">
    <property type="component" value="Unassembled WGS sequence"/>
</dbReference>
<dbReference type="RefSeq" id="WP_126692447.1">
    <property type="nucleotide sequence ID" value="NZ_RXOF01000003.1"/>
</dbReference>
<sequence>MPRLFLAATLPAALVLLLPGCNSSADNPARTAALATAADTPAAAPPAAPVAATAVPNEMSPNEAADSLADETEIRYVVIADTSRQYRPLLRQMLRLQAATAQRIDSMGRFYDAKKNLIRLPDEAPPGDKSFDDLYAGDYYPRRLGDSTLSVEYTVLYTPAHPKSMALVAGIFEQPGPADSLLAVVRRTAPRAFRVKSSLYMGCLH</sequence>
<feature type="signal peptide" evidence="1">
    <location>
        <begin position="1"/>
        <end position="25"/>
    </location>
</feature>
<organism evidence="2 3">
    <name type="scientific">Hymenobacter gummosus</name>
    <dbReference type="NCBI Taxonomy" id="1776032"/>
    <lineage>
        <taxon>Bacteria</taxon>
        <taxon>Pseudomonadati</taxon>
        <taxon>Bacteroidota</taxon>
        <taxon>Cytophagia</taxon>
        <taxon>Cytophagales</taxon>
        <taxon>Hymenobacteraceae</taxon>
        <taxon>Hymenobacter</taxon>
    </lineage>
</organism>
<dbReference type="EMBL" id="RXOF01000003">
    <property type="protein sequence ID" value="RTQ51556.1"/>
    <property type="molecule type" value="Genomic_DNA"/>
</dbReference>
<name>A0A3S0JFP9_9BACT</name>
<gene>
    <name evidence="2" type="ORF">EJV47_07085</name>
</gene>
<dbReference type="OrthoDB" id="1351044at2"/>
<evidence type="ECO:0000313" key="2">
    <source>
        <dbReference type="EMBL" id="RTQ51556.1"/>
    </source>
</evidence>
<keyword evidence="1" id="KW-0732">Signal</keyword>
<proteinExistence type="predicted"/>
<comment type="caution">
    <text evidence="2">The sequence shown here is derived from an EMBL/GenBank/DDBJ whole genome shotgun (WGS) entry which is preliminary data.</text>
</comment>
<evidence type="ECO:0000313" key="3">
    <source>
        <dbReference type="Proteomes" id="UP000282184"/>
    </source>
</evidence>